<keyword evidence="8" id="KW-1185">Reference proteome</keyword>
<keyword evidence="3" id="KW-0274">FAD</keyword>
<dbReference type="EMBL" id="FNMZ01000001">
    <property type="protein sequence ID" value="SDW34152.1"/>
    <property type="molecule type" value="Genomic_DNA"/>
</dbReference>
<evidence type="ECO:0000256" key="4">
    <source>
        <dbReference type="ARBA" id="ARBA00023002"/>
    </source>
</evidence>
<evidence type="ECO:0000256" key="2">
    <source>
        <dbReference type="ARBA" id="ARBA00022630"/>
    </source>
</evidence>
<dbReference type="InterPro" id="IPR023753">
    <property type="entry name" value="FAD/NAD-binding_dom"/>
</dbReference>
<dbReference type="Pfam" id="PF07992">
    <property type="entry name" value="Pyr_redox_2"/>
    <property type="match status" value="1"/>
</dbReference>
<keyword evidence="4" id="KW-0560">Oxidoreductase</keyword>
<dbReference type="Pfam" id="PF14759">
    <property type="entry name" value="Reductase_C"/>
    <property type="match status" value="1"/>
</dbReference>
<dbReference type="PANTHER" id="PTHR43557:SF2">
    <property type="entry name" value="RIESKE DOMAIN-CONTAINING PROTEIN-RELATED"/>
    <property type="match status" value="1"/>
</dbReference>
<feature type="domain" description="Reductase C-terminal" evidence="6">
    <location>
        <begin position="322"/>
        <end position="405"/>
    </location>
</feature>
<keyword evidence="2" id="KW-0285">Flavoprotein</keyword>
<dbReference type="InterPro" id="IPR028202">
    <property type="entry name" value="Reductase_C"/>
</dbReference>
<evidence type="ECO:0000259" key="6">
    <source>
        <dbReference type="Pfam" id="PF14759"/>
    </source>
</evidence>
<evidence type="ECO:0000256" key="3">
    <source>
        <dbReference type="ARBA" id="ARBA00022827"/>
    </source>
</evidence>
<gene>
    <name evidence="7" type="ORF">SAMN05444336_101744</name>
</gene>
<dbReference type="Proteomes" id="UP000199118">
    <property type="component" value="Unassembled WGS sequence"/>
</dbReference>
<dbReference type="InterPro" id="IPR016156">
    <property type="entry name" value="FAD/NAD-linked_Rdtase_dimer_sf"/>
</dbReference>
<reference evidence="7 8" key="1">
    <citation type="submission" date="2016-10" db="EMBL/GenBank/DDBJ databases">
        <authorList>
            <person name="de Groot N.N."/>
        </authorList>
    </citation>
    <scope>NUCLEOTIDE SEQUENCE [LARGE SCALE GENOMIC DNA]</scope>
    <source>
        <strain evidence="7 8">DSM 17890</strain>
    </source>
</reference>
<evidence type="ECO:0000313" key="7">
    <source>
        <dbReference type="EMBL" id="SDW34152.1"/>
    </source>
</evidence>
<feature type="domain" description="FAD/NAD(P)-binding" evidence="5">
    <location>
        <begin position="4"/>
        <end position="303"/>
    </location>
</feature>
<dbReference type="SUPFAM" id="SSF51905">
    <property type="entry name" value="FAD/NAD(P)-binding domain"/>
    <property type="match status" value="2"/>
</dbReference>
<dbReference type="Gene3D" id="3.50.50.60">
    <property type="entry name" value="FAD/NAD(P)-binding domain"/>
    <property type="match status" value="2"/>
</dbReference>
<sequence length="405" mass="42595">MAGMVILGAGQAGASLAAALRAKGYDGPVTLVGDEPAAPYQRPPLSKKYLLGEMARDRLLLRPEAFYAEHDIALRTGLKAASIDRAAKTVRFQDGETLAYDKLALTTGARPRALPEALGGALPGVFAVRSLADVDAMAPEFVEGRRLLVVGGGYIGLEAAAVAVSLGLRVTLIEAAPRILGRVACAETAGWFAALHRARGVDLREGVGLTRLEPGPDGRVARAVLAEGAPLDVDFVLVGIGVQANAELAEAAGLALAPSGGIEVDAACRTADPSIFAAGDCASLPWRGARIRLESVQNAIEQGEAAAASMLDEPVDYDPMPWFWSDQFDVKLQIAGLARDWDRIVTRPGTRAGALSHWYFRGAELIAVDAMNDPRGYMTGKRWLEAGRSPDPDALADPGADLKTL</sequence>
<dbReference type="InterPro" id="IPR050446">
    <property type="entry name" value="FAD-oxidoreductase/Apoptosis"/>
</dbReference>
<dbReference type="GO" id="GO:0051213">
    <property type="term" value="F:dioxygenase activity"/>
    <property type="evidence" value="ECO:0007669"/>
    <property type="project" value="UniProtKB-KW"/>
</dbReference>
<dbReference type="Gene3D" id="3.30.390.30">
    <property type="match status" value="1"/>
</dbReference>
<dbReference type="InterPro" id="IPR036188">
    <property type="entry name" value="FAD/NAD-bd_sf"/>
</dbReference>
<organism evidence="7 8">
    <name type="scientific">Albimonas donghaensis</name>
    <dbReference type="NCBI Taxonomy" id="356660"/>
    <lineage>
        <taxon>Bacteria</taxon>
        <taxon>Pseudomonadati</taxon>
        <taxon>Pseudomonadota</taxon>
        <taxon>Alphaproteobacteria</taxon>
        <taxon>Rhodobacterales</taxon>
        <taxon>Paracoccaceae</taxon>
        <taxon>Albimonas</taxon>
    </lineage>
</organism>
<protein>
    <submittedName>
        <fullName evidence="7">3-phenylpropionate/trans-cinnamate dioxygenase ferredoxin reductase subunit</fullName>
    </submittedName>
</protein>
<dbReference type="PRINTS" id="PR00368">
    <property type="entry name" value="FADPNR"/>
</dbReference>
<name>A0A1H2SRB7_9RHOB</name>
<evidence type="ECO:0000313" key="8">
    <source>
        <dbReference type="Proteomes" id="UP000199118"/>
    </source>
</evidence>
<dbReference type="GO" id="GO:0016651">
    <property type="term" value="F:oxidoreductase activity, acting on NAD(P)H"/>
    <property type="evidence" value="ECO:0007669"/>
    <property type="project" value="TreeGrafter"/>
</dbReference>
<keyword evidence="7" id="KW-0223">Dioxygenase</keyword>
<evidence type="ECO:0000256" key="1">
    <source>
        <dbReference type="ARBA" id="ARBA00001974"/>
    </source>
</evidence>
<proteinExistence type="predicted"/>
<dbReference type="PANTHER" id="PTHR43557">
    <property type="entry name" value="APOPTOSIS-INDUCING FACTOR 1"/>
    <property type="match status" value="1"/>
</dbReference>
<dbReference type="STRING" id="356660.SAMN05444336_101744"/>
<dbReference type="GO" id="GO:0005737">
    <property type="term" value="C:cytoplasm"/>
    <property type="evidence" value="ECO:0007669"/>
    <property type="project" value="TreeGrafter"/>
</dbReference>
<accession>A0A1H2SRB7</accession>
<dbReference type="PRINTS" id="PR00411">
    <property type="entry name" value="PNDRDTASEI"/>
</dbReference>
<dbReference type="SUPFAM" id="SSF55424">
    <property type="entry name" value="FAD/NAD-linked reductases, dimerisation (C-terminal) domain"/>
    <property type="match status" value="1"/>
</dbReference>
<dbReference type="OrthoDB" id="7809559at2"/>
<evidence type="ECO:0000259" key="5">
    <source>
        <dbReference type="Pfam" id="PF07992"/>
    </source>
</evidence>
<dbReference type="RefSeq" id="WP_092679753.1">
    <property type="nucleotide sequence ID" value="NZ_FNMZ01000001.1"/>
</dbReference>
<dbReference type="AlphaFoldDB" id="A0A1H2SRB7"/>
<comment type="cofactor">
    <cofactor evidence="1">
        <name>FAD</name>
        <dbReference type="ChEBI" id="CHEBI:57692"/>
    </cofactor>
</comment>